<dbReference type="EMBL" id="SRYG01000012">
    <property type="protein sequence ID" value="TGY65866.1"/>
    <property type="molecule type" value="Genomic_DNA"/>
</dbReference>
<organism evidence="1 2">
    <name type="scientific">Dubosiella muris</name>
    <dbReference type="NCBI Taxonomy" id="3038133"/>
    <lineage>
        <taxon>Bacteria</taxon>
        <taxon>Bacillati</taxon>
        <taxon>Bacillota</taxon>
        <taxon>Erysipelotrichia</taxon>
        <taxon>Erysipelotrichales</taxon>
        <taxon>Erysipelotrichaceae</taxon>
        <taxon>Dubosiella</taxon>
    </lineage>
</organism>
<evidence type="ECO:0000313" key="1">
    <source>
        <dbReference type="EMBL" id="TGY65866.1"/>
    </source>
</evidence>
<keyword evidence="2" id="KW-1185">Reference proteome</keyword>
<evidence type="ECO:0000313" key="2">
    <source>
        <dbReference type="Proteomes" id="UP000308836"/>
    </source>
</evidence>
<dbReference type="Proteomes" id="UP000308836">
    <property type="component" value="Unassembled WGS sequence"/>
</dbReference>
<sequence>MRKKNQANLACLLTAMVWGGGFIATAAALRTFDPGTTLMLRFSGAAIVFWLICLVAKIRFNRACVKASVWSGVFLYSAFLLQTIGLRYTSTGMNAFLTAVNVVLVPYLVWLVFRKRPQRRQFAASLLCLGGIGCLSLSSGSFSFNVGDGLSLGCAVLFAAQIIATERAAKTGNPMAVNAIQMSVAALLSFPYALGMETWPASVPAMAWGSIAYSIFIATTLAYMLQTWAQKYTDAASASVLLCTESLFANVFGWLLLGETKTPVMVLGGILIFLSVLLVEGVFHRKSASDPEAEAKEERLCDSL</sequence>
<name>A0AC61R7C3_9FIRM</name>
<accession>A0AC61R7C3</accession>
<comment type="caution">
    <text evidence="1">The sequence shown here is derived from an EMBL/GenBank/DDBJ whole genome shotgun (WGS) entry which is preliminary data.</text>
</comment>
<proteinExistence type="predicted"/>
<reference evidence="1" key="1">
    <citation type="submission" date="2019-04" db="EMBL/GenBank/DDBJ databases">
        <title>Microbes associate with the intestines of laboratory mice.</title>
        <authorList>
            <person name="Navarre W."/>
            <person name="Wong E."/>
            <person name="Huang K."/>
            <person name="Tropini C."/>
            <person name="Ng K."/>
            <person name="Yu B."/>
        </authorList>
    </citation>
    <scope>NUCLEOTIDE SEQUENCE</scope>
    <source>
        <strain evidence="1">NM09_H32</strain>
    </source>
</reference>
<gene>
    <name evidence="1" type="ORF">E5336_06855</name>
</gene>
<protein>
    <submittedName>
        <fullName evidence="1">DMT family transporter</fullName>
    </submittedName>
</protein>